<feature type="compositionally biased region" description="Polar residues" evidence="1">
    <location>
        <begin position="1"/>
        <end position="11"/>
    </location>
</feature>
<dbReference type="GeneID" id="36289756"/>
<dbReference type="RefSeq" id="XP_024321672.1">
    <property type="nucleotide sequence ID" value="XM_024470290.1"/>
</dbReference>
<dbReference type="PANTHER" id="PTHR42791:SF1">
    <property type="entry name" value="N-ACETYLTRANSFERASE DOMAIN-CONTAINING PROTEIN"/>
    <property type="match status" value="1"/>
</dbReference>
<dbReference type="AlphaFoldDB" id="A0A177A2G7"/>
<name>A0A177A2G7_9PEZI</name>
<dbReference type="SUPFAM" id="SSF55729">
    <property type="entry name" value="Acyl-CoA N-acyltransferases (Nat)"/>
    <property type="match status" value="1"/>
</dbReference>
<reference evidence="3" key="1">
    <citation type="submission" date="2016-03" db="EMBL/GenBank/DDBJ databases">
        <title>Updated assembly of Pseudogymnoascus destructans, the fungus causing white-nose syndrome of bats.</title>
        <authorList>
            <person name="Palmer J.M."/>
            <person name="Drees K.P."/>
            <person name="Foster J.T."/>
            <person name="Lindner D.L."/>
        </authorList>
    </citation>
    <scope>NUCLEOTIDE SEQUENCE [LARGE SCALE GENOMIC DNA]</scope>
    <source>
        <strain evidence="3">20631-21</strain>
    </source>
</reference>
<dbReference type="Gene3D" id="3.40.630.30">
    <property type="match status" value="1"/>
</dbReference>
<dbReference type="InterPro" id="IPR016181">
    <property type="entry name" value="Acyl_CoA_acyltransferase"/>
</dbReference>
<evidence type="ECO:0000256" key="1">
    <source>
        <dbReference type="SAM" id="MobiDB-lite"/>
    </source>
</evidence>
<organism evidence="3">
    <name type="scientific">Pseudogymnoascus destructans</name>
    <dbReference type="NCBI Taxonomy" id="655981"/>
    <lineage>
        <taxon>Eukaryota</taxon>
        <taxon>Fungi</taxon>
        <taxon>Dikarya</taxon>
        <taxon>Ascomycota</taxon>
        <taxon>Pezizomycotina</taxon>
        <taxon>Leotiomycetes</taxon>
        <taxon>Thelebolales</taxon>
        <taxon>Thelebolaceae</taxon>
        <taxon>Pseudogymnoascus</taxon>
    </lineage>
</organism>
<feature type="domain" description="N-acetyltransferase" evidence="2">
    <location>
        <begin position="97"/>
        <end position="238"/>
    </location>
</feature>
<dbReference type="OrthoDB" id="410198at2759"/>
<feature type="region of interest" description="Disordered" evidence="1">
    <location>
        <begin position="1"/>
        <end position="21"/>
    </location>
</feature>
<protein>
    <recommendedName>
        <fullName evidence="2">N-acetyltransferase domain-containing protein</fullName>
    </recommendedName>
</protein>
<dbReference type="VEuPathDB" id="FungiDB:GMDG_03880"/>
<gene>
    <name evidence="3" type="ORF">VC83_06700</name>
</gene>
<dbReference type="eggNOG" id="ENOG502RXZ0">
    <property type="taxonomic scope" value="Eukaryota"/>
</dbReference>
<dbReference type="InterPro" id="IPR000182">
    <property type="entry name" value="GNAT_dom"/>
</dbReference>
<evidence type="ECO:0000259" key="2">
    <source>
        <dbReference type="PROSITE" id="PS51186"/>
    </source>
</evidence>
<dbReference type="PANTHER" id="PTHR42791">
    <property type="entry name" value="GNAT FAMILY ACETYLTRANSFERASE"/>
    <property type="match status" value="1"/>
</dbReference>
<sequence length="258" mass="29233">MTSSKASSTITEQKRSPSPDNETVRFIGISEYLGAAECLAKAFVVDTLCRYFVDADDTKEYSEERKWKLHSDILRYMVAAHCHRGFVTTIGPNYDAVALWLPPGKGIDDWWTILRSGTWRLFFSLSCEGKARFYSEFLPLLHNTKQRVLGERDGKSYYLDYIGTKPSARKKGYARKLIEHGLAMADAEGAPTYLESTAAVNVPYYEKFGFQYIKEVHLQRDEKPVSLSIMVREPKTNAGVSQPPPKQKCSVKIVELVV</sequence>
<dbReference type="InterPro" id="IPR052523">
    <property type="entry name" value="Trichothecene_AcTrans"/>
</dbReference>
<evidence type="ECO:0000313" key="3">
    <source>
        <dbReference type="EMBL" id="OAF56376.1"/>
    </source>
</evidence>
<dbReference type="PROSITE" id="PS51186">
    <property type="entry name" value="GNAT"/>
    <property type="match status" value="1"/>
</dbReference>
<dbReference type="EMBL" id="KV441404">
    <property type="protein sequence ID" value="OAF56376.1"/>
    <property type="molecule type" value="Genomic_DNA"/>
</dbReference>
<dbReference type="GO" id="GO:0016747">
    <property type="term" value="F:acyltransferase activity, transferring groups other than amino-acyl groups"/>
    <property type="evidence" value="ECO:0007669"/>
    <property type="project" value="InterPro"/>
</dbReference>
<dbReference type="CDD" id="cd04301">
    <property type="entry name" value="NAT_SF"/>
    <property type="match status" value="1"/>
</dbReference>
<accession>A0A177A2G7</accession>
<proteinExistence type="predicted"/>
<dbReference type="Proteomes" id="UP000077154">
    <property type="component" value="Unassembled WGS sequence"/>
</dbReference>
<dbReference type="Pfam" id="PF00583">
    <property type="entry name" value="Acetyltransf_1"/>
    <property type="match status" value="1"/>
</dbReference>